<gene>
    <name evidence="2" type="ORF">LTR36_001234</name>
</gene>
<proteinExistence type="predicted"/>
<dbReference type="Proteomes" id="UP001324427">
    <property type="component" value="Unassembled WGS sequence"/>
</dbReference>
<feature type="chain" id="PRO_5043877621" evidence="1">
    <location>
        <begin position="19"/>
        <end position="216"/>
    </location>
</feature>
<dbReference type="Gene3D" id="1.10.530.10">
    <property type="match status" value="1"/>
</dbReference>
<dbReference type="InterPro" id="IPR023346">
    <property type="entry name" value="Lysozyme-like_dom_sf"/>
</dbReference>
<feature type="signal peptide" evidence="1">
    <location>
        <begin position="1"/>
        <end position="18"/>
    </location>
</feature>
<accession>A0AAV9JNQ9</accession>
<evidence type="ECO:0000313" key="3">
    <source>
        <dbReference type="Proteomes" id="UP001324427"/>
    </source>
</evidence>
<evidence type="ECO:0000256" key="1">
    <source>
        <dbReference type="SAM" id="SignalP"/>
    </source>
</evidence>
<comment type="caution">
    <text evidence="2">The sequence shown here is derived from an EMBL/GenBank/DDBJ whole genome shotgun (WGS) entry which is preliminary data.</text>
</comment>
<keyword evidence="1" id="KW-0732">Signal</keyword>
<name>A0AAV9JNQ9_9PEZI</name>
<dbReference type="EMBL" id="JAVFHQ010000012">
    <property type="protein sequence ID" value="KAK4547014.1"/>
    <property type="molecule type" value="Genomic_DNA"/>
</dbReference>
<organism evidence="2 3">
    <name type="scientific">Oleoguttula mirabilis</name>
    <dbReference type="NCBI Taxonomy" id="1507867"/>
    <lineage>
        <taxon>Eukaryota</taxon>
        <taxon>Fungi</taxon>
        <taxon>Dikarya</taxon>
        <taxon>Ascomycota</taxon>
        <taxon>Pezizomycotina</taxon>
        <taxon>Dothideomycetes</taxon>
        <taxon>Dothideomycetidae</taxon>
        <taxon>Mycosphaerellales</taxon>
        <taxon>Teratosphaeriaceae</taxon>
        <taxon>Oleoguttula</taxon>
    </lineage>
</organism>
<dbReference type="SUPFAM" id="SSF53955">
    <property type="entry name" value="Lysozyme-like"/>
    <property type="match status" value="1"/>
</dbReference>
<dbReference type="AlphaFoldDB" id="A0AAV9JNQ9"/>
<protein>
    <submittedName>
        <fullName evidence="2">Uncharacterized protein</fullName>
    </submittedName>
</protein>
<sequence length="216" mass="23267">MAPFELLLLSALVATSAGLPTNSPMPMYRGIRTGFTNNKPTEVTDQPQRANLDGLQNIHSKYQCFNGDSTVSVSASSWLCFNDLWRINEATILSKNGGDTYIKHYIKEAILHVASESALDSRLILAFMMQESSGRASIPCKSQSRGGSKCGLMQAMDGSTFDATNPAASILQMLRDGMDGDGLDQALDGDERYLSDVANRLLGWDGRGAGFVTCAA</sequence>
<evidence type="ECO:0000313" key="2">
    <source>
        <dbReference type="EMBL" id="KAK4547014.1"/>
    </source>
</evidence>
<keyword evidence="3" id="KW-1185">Reference proteome</keyword>
<reference evidence="2 3" key="1">
    <citation type="submission" date="2021-11" db="EMBL/GenBank/DDBJ databases">
        <title>Black yeast isolated from Biological Soil Crust.</title>
        <authorList>
            <person name="Kurbessoian T."/>
        </authorList>
    </citation>
    <scope>NUCLEOTIDE SEQUENCE [LARGE SCALE GENOMIC DNA]</scope>
    <source>
        <strain evidence="2 3">CCFEE 5522</strain>
    </source>
</reference>